<dbReference type="RefSeq" id="WP_250867464.1">
    <property type="nucleotide sequence ID" value="NZ_JAGSOI010000008.1"/>
</dbReference>
<dbReference type="Proteomes" id="UP001056766">
    <property type="component" value="Unassembled WGS sequence"/>
</dbReference>
<gene>
    <name evidence="2" type="ORF">KDK67_03575</name>
</gene>
<reference evidence="2" key="1">
    <citation type="journal article" date="2021" name="mSystems">
        <title>Bacteria and Archaea Synergistically Convert Glycine Betaine to Biogenic Methane in the Formosa Cold Seep of the South China Sea.</title>
        <authorList>
            <person name="Li L."/>
            <person name="Zhang W."/>
            <person name="Zhang S."/>
            <person name="Song L."/>
            <person name="Sun Q."/>
            <person name="Zhang H."/>
            <person name="Xiang H."/>
            <person name="Dong X."/>
        </authorList>
    </citation>
    <scope>NUCLEOTIDE SEQUENCE</scope>
    <source>
        <strain evidence="2">LLY</strain>
    </source>
</reference>
<keyword evidence="1" id="KW-0175">Coiled coil</keyword>
<organism evidence="2 3">
    <name type="scientific">Methanococcoides seepicolus</name>
    <dbReference type="NCBI Taxonomy" id="2828780"/>
    <lineage>
        <taxon>Archaea</taxon>
        <taxon>Methanobacteriati</taxon>
        <taxon>Methanobacteriota</taxon>
        <taxon>Stenosarchaea group</taxon>
        <taxon>Methanomicrobia</taxon>
        <taxon>Methanosarcinales</taxon>
        <taxon>Methanosarcinaceae</taxon>
        <taxon>Methanococcoides</taxon>
    </lineage>
</organism>
<accession>A0A9E5DAP0</accession>
<reference evidence="2" key="2">
    <citation type="submission" date="2021-04" db="EMBL/GenBank/DDBJ databases">
        <authorList>
            <person name="Dong X."/>
        </authorList>
    </citation>
    <scope>NUCLEOTIDE SEQUENCE</scope>
    <source>
        <strain evidence="2">LLY</strain>
    </source>
</reference>
<feature type="coiled-coil region" evidence="1">
    <location>
        <begin position="22"/>
        <end position="49"/>
    </location>
</feature>
<evidence type="ECO:0000256" key="1">
    <source>
        <dbReference type="SAM" id="Coils"/>
    </source>
</evidence>
<protein>
    <submittedName>
        <fullName evidence="2">Uncharacterized protein</fullName>
    </submittedName>
</protein>
<proteinExistence type="predicted"/>
<name>A0A9E5DAP0_9EURY</name>
<evidence type="ECO:0000313" key="2">
    <source>
        <dbReference type="EMBL" id="MCM1986097.1"/>
    </source>
</evidence>
<evidence type="ECO:0000313" key="3">
    <source>
        <dbReference type="Proteomes" id="UP001056766"/>
    </source>
</evidence>
<dbReference type="EMBL" id="JAGSOI010000008">
    <property type="protein sequence ID" value="MCM1986097.1"/>
    <property type="molecule type" value="Genomic_DNA"/>
</dbReference>
<dbReference type="AlphaFoldDB" id="A0A9E5DAP0"/>
<sequence>MDILATMINENHQFILYLQGMIEQQQKMINTLNQRLDFLEKRLNNLEFGGSIDTEDFQKIVKNQDELHELLEKLNPERKLWLNKN</sequence>
<comment type="caution">
    <text evidence="2">The sequence shown here is derived from an EMBL/GenBank/DDBJ whole genome shotgun (WGS) entry which is preliminary data.</text>
</comment>
<keyword evidence="3" id="KW-1185">Reference proteome</keyword>